<dbReference type="InterPro" id="IPR016152">
    <property type="entry name" value="PTrfase/Anion_transptr"/>
</dbReference>
<gene>
    <name evidence="2" type="ORF">J2S01_002830</name>
</gene>
<organism evidence="2 3">
    <name type="scientific">Pectinatus haikarae</name>
    <dbReference type="NCBI Taxonomy" id="349096"/>
    <lineage>
        <taxon>Bacteria</taxon>
        <taxon>Bacillati</taxon>
        <taxon>Bacillota</taxon>
        <taxon>Negativicutes</taxon>
        <taxon>Selenomonadales</taxon>
        <taxon>Selenomonadaceae</taxon>
        <taxon>Pectinatus</taxon>
    </lineage>
</organism>
<dbReference type="InterPro" id="IPR002178">
    <property type="entry name" value="PTS_EIIA_type-2_dom"/>
</dbReference>
<dbReference type="SUPFAM" id="SSF55804">
    <property type="entry name" value="Phoshotransferase/anion transport protein"/>
    <property type="match status" value="1"/>
</dbReference>
<dbReference type="PROSITE" id="PS51094">
    <property type="entry name" value="PTS_EIIA_TYPE_2"/>
    <property type="match status" value="1"/>
</dbReference>
<keyword evidence="3" id="KW-1185">Reference proteome</keyword>
<reference evidence="2 3" key="1">
    <citation type="submission" date="2023-07" db="EMBL/GenBank/DDBJ databases">
        <title>Genomic Encyclopedia of Type Strains, Phase IV (KMG-IV): sequencing the most valuable type-strain genomes for metagenomic binning, comparative biology and taxonomic classification.</title>
        <authorList>
            <person name="Goeker M."/>
        </authorList>
    </citation>
    <scope>NUCLEOTIDE SEQUENCE [LARGE SCALE GENOMIC DNA]</scope>
    <source>
        <strain evidence="2 3">DSM 16980</strain>
    </source>
</reference>
<dbReference type="InterPro" id="IPR051541">
    <property type="entry name" value="PTS_SugarTrans_NitroReg"/>
</dbReference>
<dbReference type="CDD" id="cd00211">
    <property type="entry name" value="PTS_IIA_fru"/>
    <property type="match status" value="1"/>
</dbReference>
<dbReference type="PANTHER" id="PTHR47738">
    <property type="entry name" value="PTS SYSTEM FRUCTOSE-LIKE EIIA COMPONENT-RELATED"/>
    <property type="match status" value="1"/>
</dbReference>
<evidence type="ECO:0000313" key="3">
    <source>
        <dbReference type="Proteomes" id="UP001239167"/>
    </source>
</evidence>
<dbReference type="Pfam" id="PF00359">
    <property type="entry name" value="PTS_EIIA_2"/>
    <property type="match status" value="1"/>
</dbReference>
<protein>
    <submittedName>
        <fullName evidence="2">PTS system galactitol-specific IIA component</fullName>
    </submittedName>
</protein>
<accession>A0ABT9YD29</accession>
<dbReference type="PANTHER" id="PTHR47738:SF3">
    <property type="entry name" value="PHOSPHOTRANSFERASE SYSTEM MANNITOL_FRUCTOSE-SPECIFIC IIA DOMAIN CONTAINING PROTEIN"/>
    <property type="match status" value="1"/>
</dbReference>
<sequence>MSDNQYLVIEGSAKNAEDAINICGEVLYKAGIVGREFGKKCWIRECNYPTGLPTVIPVAIPHCKDDEIKKNAICILRLTNPVIFRRMDDDQEIIETKLIINLAIKESQNHLKILQNLMTFLNDEEQVSTCQSMSANELIVHLTKRIG</sequence>
<dbReference type="RefSeq" id="WP_307225329.1">
    <property type="nucleotide sequence ID" value="NZ_CP116940.1"/>
</dbReference>
<dbReference type="Gene3D" id="3.40.930.10">
    <property type="entry name" value="Mannitol-specific EII, Chain A"/>
    <property type="match status" value="1"/>
</dbReference>
<feature type="domain" description="PTS EIIA type-2" evidence="1">
    <location>
        <begin position="1"/>
        <end position="146"/>
    </location>
</feature>
<comment type="caution">
    <text evidence="2">The sequence shown here is derived from an EMBL/GenBank/DDBJ whole genome shotgun (WGS) entry which is preliminary data.</text>
</comment>
<evidence type="ECO:0000259" key="1">
    <source>
        <dbReference type="PROSITE" id="PS51094"/>
    </source>
</evidence>
<name>A0ABT9YD29_9FIRM</name>
<dbReference type="Proteomes" id="UP001239167">
    <property type="component" value="Unassembled WGS sequence"/>
</dbReference>
<proteinExistence type="predicted"/>
<dbReference type="EMBL" id="JAUSUE010000028">
    <property type="protein sequence ID" value="MDQ0205092.1"/>
    <property type="molecule type" value="Genomic_DNA"/>
</dbReference>
<evidence type="ECO:0000313" key="2">
    <source>
        <dbReference type="EMBL" id="MDQ0205092.1"/>
    </source>
</evidence>